<evidence type="ECO:0000259" key="1">
    <source>
        <dbReference type="Pfam" id="PF03959"/>
    </source>
</evidence>
<dbReference type="InterPro" id="IPR005645">
    <property type="entry name" value="FSH-like_dom"/>
</dbReference>
<feature type="domain" description="Serine aminopeptidase S33" evidence="2">
    <location>
        <begin position="95"/>
        <end position="194"/>
    </location>
</feature>
<feature type="domain" description="Serine hydrolase" evidence="1">
    <location>
        <begin position="240"/>
        <end position="282"/>
    </location>
</feature>
<sequence>MKARKGIWAVLAGVTGSAAMMTALIYRQVFVCPKKRPEQVKFPSGSQYQPYKEQAEELREKIRELPYEEVSVRSQDGLKLYGKYYEQKPGAPLEILFHGYHGAAERDFCGGFWLAREAGHNVILVDERGHGKSEGRVLSFGIKEQYDCLEWTKYATERFGEDTKIVLGGISMGASIVLLAAGLDLPNTVKGILADCGYTSPKEIVQKVSGDRGLPVKIMYPLARLGAKLFGHFDLEDGDTEEALRKCKVPVLFIHGEDDRLVPCEMSRRNYEACASEKMIFTVPEAGHTLSYMVDYEGYRETVSAFMKKIGCETDRETERSE</sequence>
<dbReference type="Gene3D" id="3.40.50.1820">
    <property type="entry name" value="alpha/beta hydrolase"/>
    <property type="match status" value="1"/>
</dbReference>
<name>A0ABT2S8Y6_9FIRM</name>
<proteinExistence type="predicted"/>
<dbReference type="InterPro" id="IPR022742">
    <property type="entry name" value="Hydrolase_4"/>
</dbReference>
<dbReference type="InterPro" id="IPR052920">
    <property type="entry name" value="DNA-binding_regulatory"/>
</dbReference>
<keyword evidence="4" id="KW-1185">Reference proteome</keyword>
<organism evidence="3 4">
    <name type="scientific">Dorea ammoniilytica</name>
    <dbReference type="NCBI Taxonomy" id="2981788"/>
    <lineage>
        <taxon>Bacteria</taxon>
        <taxon>Bacillati</taxon>
        <taxon>Bacillota</taxon>
        <taxon>Clostridia</taxon>
        <taxon>Lachnospirales</taxon>
        <taxon>Lachnospiraceae</taxon>
        <taxon>Dorea</taxon>
    </lineage>
</organism>
<dbReference type="InterPro" id="IPR029058">
    <property type="entry name" value="AB_hydrolase_fold"/>
</dbReference>
<dbReference type="PANTHER" id="PTHR43358:SF4">
    <property type="entry name" value="ALPHA_BETA HYDROLASE FOLD-1 DOMAIN-CONTAINING PROTEIN"/>
    <property type="match status" value="1"/>
</dbReference>
<dbReference type="EMBL" id="JAOQJV010000024">
    <property type="protein sequence ID" value="MCU6701044.1"/>
    <property type="molecule type" value="Genomic_DNA"/>
</dbReference>
<protein>
    <submittedName>
        <fullName evidence="3">Alpha/beta hydrolase</fullName>
    </submittedName>
</protein>
<dbReference type="Pfam" id="PF03959">
    <property type="entry name" value="FSH1"/>
    <property type="match status" value="1"/>
</dbReference>
<evidence type="ECO:0000313" key="3">
    <source>
        <dbReference type="EMBL" id="MCU6701044.1"/>
    </source>
</evidence>
<accession>A0ABT2S8Y6</accession>
<evidence type="ECO:0000313" key="4">
    <source>
        <dbReference type="Proteomes" id="UP001207605"/>
    </source>
</evidence>
<gene>
    <name evidence="3" type="ORF">OCV65_12490</name>
</gene>
<dbReference type="Proteomes" id="UP001207605">
    <property type="component" value="Unassembled WGS sequence"/>
</dbReference>
<comment type="caution">
    <text evidence="3">The sequence shown here is derived from an EMBL/GenBank/DDBJ whole genome shotgun (WGS) entry which is preliminary data.</text>
</comment>
<dbReference type="SUPFAM" id="SSF53474">
    <property type="entry name" value="alpha/beta-Hydrolases"/>
    <property type="match status" value="1"/>
</dbReference>
<reference evidence="3 4" key="1">
    <citation type="journal article" date="2021" name="ISME Commun">
        <title>Automated analysis of genomic sequences facilitates high-throughput and comprehensive description of bacteria.</title>
        <authorList>
            <person name="Hitch T.C.A."/>
        </authorList>
    </citation>
    <scope>NUCLEOTIDE SEQUENCE [LARGE SCALE GENOMIC DNA]</scope>
    <source>
        <strain evidence="3 4">Sanger_02</strain>
    </source>
</reference>
<dbReference type="PANTHER" id="PTHR43358">
    <property type="entry name" value="ALPHA/BETA-HYDROLASE"/>
    <property type="match status" value="1"/>
</dbReference>
<evidence type="ECO:0000259" key="2">
    <source>
        <dbReference type="Pfam" id="PF12146"/>
    </source>
</evidence>
<dbReference type="GO" id="GO:0016787">
    <property type="term" value="F:hydrolase activity"/>
    <property type="evidence" value="ECO:0007669"/>
    <property type="project" value="UniProtKB-KW"/>
</dbReference>
<keyword evidence="3" id="KW-0378">Hydrolase</keyword>
<dbReference type="Pfam" id="PF12146">
    <property type="entry name" value="Hydrolase_4"/>
    <property type="match status" value="1"/>
</dbReference>
<dbReference type="RefSeq" id="WP_262582323.1">
    <property type="nucleotide sequence ID" value="NZ_JAOQJV010000024.1"/>
</dbReference>